<accession>A0ABW2B126</accession>
<evidence type="ECO:0000313" key="1">
    <source>
        <dbReference type="EMBL" id="MFC6759375.1"/>
    </source>
</evidence>
<dbReference type="Gene3D" id="2.30.30.40">
    <property type="entry name" value="SH3 Domains"/>
    <property type="match status" value="1"/>
</dbReference>
<keyword evidence="2" id="KW-1185">Reference proteome</keyword>
<reference evidence="2" key="1">
    <citation type="journal article" date="2019" name="Int. J. Syst. Evol. Microbiol.">
        <title>The Global Catalogue of Microorganisms (GCM) 10K type strain sequencing project: providing services to taxonomists for standard genome sequencing and annotation.</title>
        <authorList>
            <consortium name="The Broad Institute Genomics Platform"/>
            <consortium name="The Broad Institute Genome Sequencing Center for Infectious Disease"/>
            <person name="Wu L."/>
            <person name="Ma J."/>
        </authorList>
    </citation>
    <scope>NUCLEOTIDE SEQUENCE [LARGE SCALE GENOMIC DNA]</scope>
    <source>
        <strain evidence="2">CCUG 66188</strain>
    </source>
</reference>
<dbReference type="EMBL" id="JBHSWG010000001">
    <property type="protein sequence ID" value="MFC6759375.1"/>
    <property type="molecule type" value="Genomic_DNA"/>
</dbReference>
<dbReference type="Proteomes" id="UP001596353">
    <property type="component" value="Unassembled WGS sequence"/>
</dbReference>
<dbReference type="PROSITE" id="PS51257">
    <property type="entry name" value="PROKAR_LIPOPROTEIN"/>
    <property type="match status" value="1"/>
</dbReference>
<name>A0ABW2B126_9RHOB</name>
<evidence type="ECO:0000313" key="2">
    <source>
        <dbReference type="Proteomes" id="UP001596353"/>
    </source>
</evidence>
<sequence>MRGWIGAVLLSSAIVSGCAQPSAGISPGRYEVFGVEEGDMLKLRAGPGTGFVELLGMPNGTEVDVGRCESTGPTRWCAVTLAEARDVRGYASYAYLRRK</sequence>
<proteinExistence type="predicted"/>
<protein>
    <submittedName>
        <fullName evidence="1">SH3 domain-containing protein</fullName>
    </submittedName>
</protein>
<comment type="caution">
    <text evidence="1">The sequence shown here is derived from an EMBL/GenBank/DDBJ whole genome shotgun (WGS) entry which is preliminary data.</text>
</comment>
<organism evidence="1 2">
    <name type="scientific">Sulfitobacter porphyrae</name>
    <dbReference type="NCBI Taxonomy" id="1246864"/>
    <lineage>
        <taxon>Bacteria</taxon>
        <taxon>Pseudomonadati</taxon>
        <taxon>Pseudomonadota</taxon>
        <taxon>Alphaproteobacteria</taxon>
        <taxon>Rhodobacterales</taxon>
        <taxon>Roseobacteraceae</taxon>
        <taxon>Sulfitobacter</taxon>
    </lineage>
</organism>
<gene>
    <name evidence="1" type="ORF">ACFQFQ_07515</name>
</gene>